<organism evidence="1 2">
    <name type="scientific">Lasiodiplodia mahajangana</name>
    <dbReference type="NCBI Taxonomy" id="1108764"/>
    <lineage>
        <taxon>Eukaryota</taxon>
        <taxon>Fungi</taxon>
        <taxon>Dikarya</taxon>
        <taxon>Ascomycota</taxon>
        <taxon>Pezizomycotina</taxon>
        <taxon>Dothideomycetes</taxon>
        <taxon>Dothideomycetes incertae sedis</taxon>
        <taxon>Botryosphaeriales</taxon>
        <taxon>Botryosphaeriaceae</taxon>
        <taxon>Lasiodiplodia</taxon>
    </lineage>
</organism>
<name>A0ACC2JJV7_9PEZI</name>
<keyword evidence="2" id="KW-1185">Reference proteome</keyword>
<proteinExistence type="predicted"/>
<evidence type="ECO:0000313" key="1">
    <source>
        <dbReference type="EMBL" id="KAJ8127637.1"/>
    </source>
</evidence>
<protein>
    <submittedName>
        <fullName evidence="1">Uncharacterized protein</fullName>
    </submittedName>
</protein>
<reference evidence="1" key="1">
    <citation type="submission" date="2022-12" db="EMBL/GenBank/DDBJ databases">
        <title>Genome Sequence of Lasiodiplodia mahajangana.</title>
        <authorList>
            <person name="Buettner E."/>
        </authorList>
    </citation>
    <scope>NUCLEOTIDE SEQUENCE</scope>
    <source>
        <strain evidence="1">VT137</strain>
    </source>
</reference>
<dbReference type="EMBL" id="JAPUUL010001353">
    <property type="protein sequence ID" value="KAJ8127637.1"/>
    <property type="molecule type" value="Genomic_DNA"/>
</dbReference>
<comment type="caution">
    <text evidence="1">The sequence shown here is derived from an EMBL/GenBank/DDBJ whole genome shotgun (WGS) entry which is preliminary data.</text>
</comment>
<gene>
    <name evidence="1" type="ORF">O1611_g5999</name>
</gene>
<dbReference type="Proteomes" id="UP001153332">
    <property type="component" value="Unassembled WGS sequence"/>
</dbReference>
<evidence type="ECO:0000313" key="2">
    <source>
        <dbReference type="Proteomes" id="UP001153332"/>
    </source>
</evidence>
<accession>A0ACC2JJV7</accession>
<sequence length="147" mass="15965">MYFRSNNEVFQGPGFVRENQHPGNTSATHTTAPSTLAVAVAFAVAVAVAATAATATVASFKISLRSLIGTRGEPCGDTTCERTQCAGIQFIPMPQNAADACEKFRIFLDWWMDKVELDADESIEVRARDRVLEMRESIPDVALVSPN</sequence>